<evidence type="ECO:0000313" key="4">
    <source>
        <dbReference type="EMBL" id="KAK9822122.1"/>
    </source>
</evidence>
<dbReference type="Pfam" id="PF00856">
    <property type="entry name" value="SET"/>
    <property type="match status" value="1"/>
</dbReference>
<dbReference type="InterPro" id="IPR001214">
    <property type="entry name" value="SET_dom"/>
</dbReference>
<evidence type="ECO:0000259" key="3">
    <source>
        <dbReference type="PROSITE" id="PS50280"/>
    </source>
</evidence>
<dbReference type="InterPro" id="IPR045606">
    <property type="entry name" value="ATXR3_C"/>
</dbReference>
<comment type="caution">
    <text evidence="4">The sequence shown here is derived from an EMBL/GenBank/DDBJ whole genome shotgun (WGS) entry which is preliminary data.</text>
</comment>
<feature type="region of interest" description="Disordered" evidence="2">
    <location>
        <begin position="1345"/>
        <end position="1376"/>
    </location>
</feature>
<dbReference type="EMBL" id="JALJOS010000034">
    <property type="protein sequence ID" value="KAK9822122.1"/>
    <property type="molecule type" value="Genomic_DNA"/>
</dbReference>
<proteinExistence type="predicted"/>
<evidence type="ECO:0000256" key="1">
    <source>
        <dbReference type="SAM" id="Coils"/>
    </source>
</evidence>
<feature type="compositionally biased region" description="Low complexity" evidence="2">
    <location>
        <begin position="581"/>
        <end position="591"/>
    </location>
</feature>
<feature type="region of interest" description="Disordered" evidence="2">
    <location>
        <begin position="1479"/>
        <end position="1520"/>
    </location>
</feature>
<organism evidence="4 5">
    <name type="scientific">Apatococcus lobatus</name>
    <dbReference type="NCBI Taxonomy" id="904363"/>
    <lineage>
        <taxon>Eukaryota</taxon>
        <taxon>Viridiplantae</taxon>
        <taxon>Chlorophyta</taxon>
        <taxon>core chlorophytes</taxon>
        <taxon>Trebouxiophyceae</taxon>
        <taxon>Chlorellales</taxon>
        <taxon>Chlorellaceae</taxon>
        <taxon>Apatococcus</taxon>
    </lineage>
</organism>
<feature type="domain" description="SET" evidence="3">
    <location>
        <begin position="751"/>
        <end position="884"/>
    </location>
</feature>
<dbReference type="PANTHER" id="PTHR46655">
    <property type="entry name" value="HISTONE-LYSINE N-METHYLTRANSFERASE ATXR3"/>
    <property type="match status" value="1"/>
</dbReference>
<dbReference type="SMART" id="SM00317">
    <property type="entry name" value="SET"/>
    <property type="match status" value="1"/>
</dbReference>
<accession>A0AAW1QLN2</accession>
<feature type="compositionally biased region" description="Basic residues" evidence="2">
    <location>
        <begin position="1354"/>
        <end position="1363"/>
    </location>
</feature>
<feature type="compositionally biased region" description="Low complexity" evidence="2">
    <location>
        <begin position="30"/>
        <end position="48"/>
    </location>
</feature>
<dbReference type="SUPFAM" id="SSF82199">
    <property type="entry name" value="SET domain"/>
    <property type="match status" value="1"/>
</dbReference>
<feature type="region of interest" description="Disordered" evidence="2">
    <location>
        <begin position="1229"/>
        <end position="1252"/>
    </location>
</feature>
<dbReference type="Proteomes" id="UP001438707">
    <property type="component" value="Unassembled WGS sequence"/>
</dbReference>
<feature type="compositionally biased region" description="Low complexity" evidence="2">
    <location>
        <begin position="1288"/>
        <end position="1302"/>
    </location>
</feature>
<dbReference type="InterPro" id="IPR046341">
    <property type="entry name" value="SET_dom_sf"/>
</dbReference>
<evidence type="ECO:0000313" key="5">
    <source>
        <dbReference type="Proteomes" id="UP001438707"/>
    </source>
</evidence>
<sequence>MSGATRLPPVSSHLYRSVSTLLEQTPKKPPAAAKATTPPLEPAAEAAQPEAGLADLRKLCDLLYHQDAARQVLCRPGANLASMSLPIQHGALLEQHVASGDQAAFKRCFRTACGQAIVEGWGRDDAATQAALDLLDFGNDLLEAAGPSKPPGAMQTSPQAQPMPEQQLNSEIPIRQPTVFWQGPAGSEMAKYLSLPPLSSVERDRPAARAKPLAKAEQPRREGTKRKLSSDGVAAKKPKTAGKKGLAKGLPRVTQRHFAFLLSCLDADAPTEGLEACQDELQVLHDMEGTARLRQVVKKELERVKSLQAWEICRPLSITFRNTCAELSAGSCPSLVGLRQTVSQLCMGAGAAFLQGATGQRSNKILKAANDLALAINPAFDTILSLAARGYRPAPEKAKPGEVADFTGILPASIVANKEPFFHGPWRKQPYAPRPYIKLDKYDIPEEREELEWKLQTSKRGGCNGQHCTANGNLGAYDVEREGFLTKCSCLACNTECDEHCGCRGHHACQNCAVNKRRPLRLGEDLAEVDSWGLDCYVRRNILDAVLASGAFGKCPKPAAIPVPAAAATSAMADSDNEAISSSDASDHAAALCPDGEVNGTAAGRPSSTGSKPAEGISDNVQSAAIQAGVHETCQPASGESKAEKLQQGLASAAECVTSEPPQTEAPQPVPSIAEASLTAQLQVKAAQADMSEPERLANDWIQLHLMPTINRQGTLGWDLVAASQRVQQISKAAGNSASLKAATALEHRVRQVGYDYFRVHPKGVGLICRREGGLAPLTFVQEYLGEMFTPWRWFEIQDAIKKNSKDELPDFYNIVLDRPKDDAAGYDVLFIDAASKGTMASRMSHSCSPNCQAVVMACGGRLTIAVYTLRHVHEGEELSFDYASVTESEKEFRAAICLCGTRSCRGSFLYFSGSRAFQHIMTTRHTLLHRQVLIVRAGTESLNDNDRKRLQEWGLKDAALGSKSRGTRAPDWLLKWAALVLEYIEEEKSLLPAELLAIPPPFARYTPASAAAESKGVSESRLQDVVISLDKVKLCLRQQGQSQAAPLRLLSDAETVEHLWSGDRSIAKRIVATAATSLVPSDLMKDISQASTFQALHALAQRHSQRAPRLLAVVELANEAASSAQEAKAKLRELSDQLRTSDVKDKGGHTAAADIIYIYACTQFWFTPGRGYKGFASPPVRLDLIDVALDRTAAVPAEPCASAAIPQSNPAAAPAAHFCDPATIQAERPSGKLASKRPGAKPVATPQAASLKNCHKASEVSSAHDEAALQMVERCSDKKGSRKETKPPSAKLAPLASSLPAHLMDRESQVSVAGEASEPATSAASQPACQHAAGILVPSTAAQISNLPPSQNHVKKPARAKQKASGESKLKPVSKRQKAAAACDLADAEPSRASSLSMALCSHPAADGDVSSCLTQAGGAGVPRKPVKAGKARKNMSLNAASRDISLDKSPLQASCPTRLKQEGADAADDEVVNMGAVGQDDRLPANTATASGMGLPDCAESEQLQPQPSSSLHPTDSEGLADVVKKQRSGAVAKQIPNGNSSKAPLLSKRYGSTFIWGQLSGWFKQTVYDPTASLSAERRGTISLPDIESCYGASKQRYNAKEREDLLDHLEKRPDAMWKSSMWSFRNDAKVYGSPMYDAVWSSVTGQAVETRIQDMLSHLRAAVVPFAS</sequence>
<feature type="region of interest" description="Disordered" evidence="2">
    <location>
        <begin position="1275"/>
        <end position="1328"/>
    </location>
</feature>
<feature type="region of interest" description="Disordered" evidence="2">
    <location>
        <begin position="577"/>
        <end position="617"/>
    </location>
</feature>
<protein>
    <recommendedName>
        <fullName evidence="3">SET domain-containing protein</fullName>
    </recommendedName>
</protein>
<feature type="region of interest" description="Disordered" evidence="2">
    <location>
        <begin position="146"/>
        <end position="167"/>
    </location>
</feature>
<feature type="compositionally biased region" description="Basic and acidic residues" evidence="2">
    <location>
        <begin position="1275"/>
        <end position="1287"/>
    </location>
</feature>
<gene>
    <name evidence="4" type="ORF">WJX74_009303</name>
</gene>
<dbReference type="Gene3D" id="2.170.270.10">
    <property type="entry name" value="SET domain"/>
    <property type="match status" value="1"/>
</dbReference>
<dbReference type="PANTHER" id="PTHR46655:SF1">
    <property type="entry name" value="HISTONE-LYSINE N-METHYLTRANSFERASE ATXR3"/>
    <property type="match status" value="1"/>
</dbReference>
<feature type="compositionally biased region" description="Polar residues" evidence="2">
    <location>
        <begin position="154"/>
        <end position="167"/>
    </location>
</feature>
<dbReference type="PROSITE" id="PS50280">
    <property type="entry name" value="SET"/>
    <property type="match status" value="1"/>
</dbReference>
<name>A0AAW1QLN2_9CHLO</name>
<feature type="region of interest" description="Disordered" evidence="2">
    <location>
        <begin position="21"/>
        <end position="48"/>
    </location>
</feature>
<feature type="compositionally biased region" description="Basic residues" evidence="2">
    <location>
        <begin position="236"/>
        <end position="246"/>
    </location>
</feature>
<evidence type="ECO:0000256" key="2">
    <source>
        <dbReference type="SAM" id="MobiDB-lite"/>
    </source>
</evidence>
<reference evidence="4 5" key="1">
    <citation type="journal article" date="2024" name="Nat. Commun.">
        <title>Phylogenomics reveals the evolutionary origins of lichenization in chlorophyte algae.</title>
        <authorList>
            <person name="Puginier C."/>
            <person name="Libourel C."/>
            <person name="Otte J."/>
            <person name="Skaloud P."/>
            <person name="Haon M."/>
            <person name="Grisel S."/>
            <person name="Petersen M."/>
            <person name="Berrin J.G."/>
            <person name="Delaux P.M."/>
            <person name="Dal Grande F."/>
            <person name="Keller J."/>
        </authorList>
    </citation>
    <scope>NUCLEOTIDE SEQUENCE [LARGE SCALE GENOMIC DNA]</scope>
    <source>
        <strain evidence="4 5">SAG 2145</strain>
    </source>
</reference>
<feature type="coiled-coil region" evidence="1">
    <location>
        <begin position="1115"/>
        <end position="1145"/>
    </location>
</feature>
<feature type="region of interest" description="Disordered" evidence="2">
    <location>
        <begin position="201"/>
        <end position="248"/>
    </location>
</feature>
<dbReference type="Pfam" id="PF19633">
    <property type="entry name" value="SDG2_C"/>
    <property type="match status" value="2"/>
</dbReference>
<keyword evidence="1" id="KW-0175">Coiled coil</keyword>
<keyword evidence="5" id="KW-1185">Reference proteome</keyword>
<feature type="compositionally biased region" description="Low complexity" evidence="2">
    <location>
        <begin position="1503"/>
        <end position="1514"/>
    </location>
</feature>